<keyword evidence="10" id="KW-0862">Zinc</keyword>
<evidence type="ECO:0000256" key="7">
    <source>
        <dbReference type="ARBA" id="ARBA00022553"/>
    </source>
</evidence>
<evidence type="ECO:0000256" key="4">
    <source>
        <dbReference type="ARBA" id="ARBA00011738"/>
    </source>
</evidence>
<dbReference type="GO" id="GO:0006147">
    <property type="term" value="P:guanine catabolic process"/>
    <property type="evidence" value="ECO:0007669"/>
    <property type="project" value="UniProtKB-UniPathway"/>
</dbReference>
<evidence type="ECO:0000256" key="5">
    <source>
        <dbReference type="ARBA" id="ARBA00012781"/>
    </source>
</evidence>
<evidence type="ECO:0000256" key="11">
    <source>
        <dbReference type="ARBA" id="ARBA00056079"/>
    </source>
</evidence>
<keyword evidence="7" id="KW-0597">Phosphoprotein</keyword>
<keyword evidence="8" id="KW-0479">Metal-binding</keyword>
<dbReference type="InterPro" id="IPR051607">
    <property type="entry name" value="Metallo-dep_hydrolases"/>
</dbReference>
<name>A0A8B9SXQ3_ANAPL</name>
<dbReference type="InterPro" id="IPR014311">
    <property type="entry name" value="Guanine_deaminase"/>
</dbReference>
<feature type="compositionally biased region" description="Basic and acidic residues" evidence="13">
    <location>
        <begin position="121"/>
        <end position="137"/>
    </location>
</feature>
<evidence type="ECO:0000259" key="14">
    <source>
        <dbReference type="Pfam" id="PF01979"/>
    </source>
</evidence>
<proteinExistence type="inferred from homology"/>
<organism evidence="15 16">
    <name type="scientific">Anas platyrhynchos</name>
    <name type="common">Mallard</name>
    <name type="synonym">Anas boschas</name>
    <dbReference type="NCBI Taxonomy" id="8839"/>
    <lineage>
        <taxon>Eukaryota</taxon>
        <taxon>Metazoa</taxon>
        <taxon>Chordata</taxon>
        <taxon>Craniata</taxon>
        <taxon>Vertebrata</taxon>
        <taxon>Euteleostomi</taxon>
        <taxon>Archelosauria</taxon>
        <taxon>Archosauria</taxon>
        <taxon>Dinosauria</taxon>
        <taxon>Saurischia</taxon>
        <taxon>Theropoda</taxon>
        <taxon>Coelurosauria</taxon>
        <taxon>Aves</taxon>
        <taxon>Neognathae</taxon>
        <taxon>Galloanserae</taxon>
        <taxon>Anseriformes</taxon>
        <taxon>Anatidae</taxon>
        <taxon>Anatinae</taxon>
        <taxon>Anas</taxon>
    </lineage>
</organism>
<dbReference type="InterPro" id="IPR006680">
    <property type="entry name" value="Amidohydro-rel"/>
</dbReference>
<dbReference type="SUPFAM" id="SSF51556">
    <property type="entry name" value="Metallo-dependent hydrolases"/>
    <property type="match status" value="1"/>
</dbReference>
<comment type="cofactor">
    <cofactor evidence="1">
        <name>Zn(2+)</name>
        <dbReference type="ChEBI" id="CHEBI:29105"/>
    </cofactor>
</comment>
<dbReference type="NCBIfam" id="TIGR02967">
    <property type="entry name" value="guan_deamin"/>
    <property type="match status" value="1"/>
</dbReference>
<dbReference type="FunFam" id="3.20.20.140:FF:000021">
    <property type="entry name" value="Guanine deaminase"/>
    <property type="match status" value="1"/>
</dbReference>
<comment type="function">
    <text evidence="11">Catalyzes the hydrolytic deamination of guanine, producing xanthine and ammonia.</text>
</comment>
<evidence type="ECO:0000256" key="13">
    <source>
        <dbReference type="SAM" id="MobiDB-lite"/>
    </source>
</evidence>
<dbReference type="AlphaFoldDB" id="A0A8B9SXQ3"/>
<reference evidence="15" key="2">
    <citation type="submission" date="2025-08" db="UniProtKB">
        <authorList>
            <consortium name="Ensembl"/>
        </authorList>
    </citation>
    <scope>IDENTIFICATION</scope>
</reference>
<dbReference type="Gene3D" id="2.30.40.10">
    <property type="entry name" value="Urease, subunit C, domain 1"/>
    <property type="match status" value="1"/>
</dbReference>
<evidence type="ECO:0000256" key="3">
    <source>
        <dbReference type="ARBA" id="ARBA00006745"/>
    </source>
</evidence>
<evidence type="ECO:0000256" key="12">
    <source>
        <dbReference type="ARBA" id="ARBA00083147"/>
    </source>
</evidence>
<reference evidence="15" key="1">
    <citation type="submission" date="2019-08" db="EMBL/GenBank/DDBJ databases">
        <title>Three high-quality genomes provides insights into domestication of ducks.</title>
        <authorList>
            <person name="Hou Z.C."/>
            <person name="Zhu F."/>
            <person name="Yin Z.T."/>
            <person name="Zhang F."/>
        </authorList>
    </citation>
    <scope>NUCLEOTIDE SEQUENCE [LARGE SCALE GENOMIC DNA]</scope>
</reference>
<dbReference type="InterPro" id="IPR011059">
    <property type="entry name" value="Metal-dep_hydrolase_composite"/>
</dbReference>
<reference evidence="15" key="3">
    <citation type="submission" date="2025-09" db="UniProtKB">
        <authorList>
            <consortium name="Ensembl"/>
        </authorList>
    </citation>
    <scope>IDENTIFICATION</scope>
</reference>
<protein>
    <recommendedName>
        <fullName evidence="6">Guanine deaminase</fullName>
        <ecNumber evidence="5">3.5.4.3</ecNumber>
    </recommendedName>
    <alternativeName>
        <fullName evidence="12">Guanine aminohydrolase</fullName>
    </alternativeName>
</protein>
<dbReference type="SUPFAM" id="SSF51338">
    <property type="entry name" value="Composite domain of metallo-dependent hydrolases"/>
    <property type="match status" value="1"/>
</dbReference>
<evidence type="ECO:0000256" key="6">
    <source>
        <dbReference type="ARBA" id="ARBA00014514"/>
    </source>
</evidence>
<dbReference type="GO" id="GO:0005829">
    <property type="term" value="C:cytosol"/>
    <property type="evidence" value="ECO:0007669"/>
    <property type="project" value="TreeGrafter"/>
</dbReference>
<feature type="region of interest" description="Disordered" evidence="13">
    <location>
        <begin position="40"/>
        <end position="147"/>
    </location>
</feature>
<dbReference type="Gene3D" id="3.20.20.140">
    <property type="entry name" value="Metal-dependent hydrolases"/>
    <property type="match status" value="1"/>
</dbReference>
<dbReference type="EC" id="3.5.4.3" evidence="5"/>
<evidence type="ECO:0000313" key="16">
    <source>
        <dbReference type="Proteomes" id="UP000694400"/>
    </source>
</evidence>
<evidence type="ECO:0000256" key="10">
    <source>
        <dbReference type="ARBA" id="ARBA00022833"/>
    </source>
</evidence>
<evidence type="ECO:0000256" key="8">
    <source>
        <dbReference type="ARBA" id="ARBA00022723"/>
    </source>
</evidence>
<comment type="pathway">
    <text evidence="2">Purine metabolism; guanine degradation; xanthine from guanine: step 1/1.</text>
</comment>
<evidence type="ECO:0000256" key="1">
    <source>
        <dbReference type="ARBA" id="ARBA00001947"/>
    </source>
</evidence>
<dbReference type="GO" id="GO:0008270">
    <property type="term" value="F:zinc ion binding"/>
    <property type="evidence" value="ECO:0007669"/>
    <property type="project" value="InterPro"/>
</dbReference>
<accession>A0A8B9SXQ3</accession>
<keyword evidence="9" id="KW-0378">Hydrolase</keyword>
<dbReference type="GO" id="GO:0008892">
    <property type="term" value="F:guanine deaminase activity"/>
    <property type="evidence" value="ECO:0007669"/>
    <property type="project" value="UniProtKB-EC"/>
</dbReference>
<dbReference type="PANTHER" id="PTHR11271:SF6">
    <property type="entry name" value="GUANINE DEAMINASE"/>
    <property type="match status" value="1"/>
</dbReference>
<evidence type="ECO:0000256" key="9">
    <source>
        <dbReference type="ARBA" id="ARBA00022801"/>
    </source>
</evidence>
<dbReference type="PANTHER" id="PTHR11271">
    <property type="entry name" value="GUANINE DEAMINASE"/>
    <property type="match status" value="1"/>
</dbReference>
<evidence type="ECO:0000256" key="2">
    <source>
        <dbReference type="ARBA" id="ARBA00004984"/>
    </source>
</evidence>
<dbReference type="Proteomes" id="UP000694400">
    <property type="component" value="Chromosome Z"/>
</dbReference>
<feature type="compositionally biased region" description="Low complexity" evidence="13">
    <location>
        <begin position="95"/>
        <end position="104"/>
    </location>
</feature>
<dbReference type="InterPro" id="IPR032466">
    <property type="entry name" value="Metal_Hydrolase"/>
</dbReference>
<comment type="similarity">
    <text evidence="3">Belongs to the metallo-dependent hydrolases superfamily. ATZ/TRZ family.</text>
</comment>
<sequence length="619" mass="68641">MYRPRHLQAGLLQKHPTNHQLHGARRHRCSHGLPRATLSRAPRRGLEARRRSVRRSVRPSVRRSVGRGRARLVEAPPPSRSPAGASRVLPPPESSFPAAEAGASLSLPPHRAGLPQPKPLPAEEKVTGGWGDDDRSGKPPSAAADRGCQLPACSGPRQTVPAAPTMGSPQRPPLAHVFRGTFVHSRLSTPMEILHGHLLGVDDGGTIVFLEQADQQEQLAKKWGFKTSDIRELSHHEFFMPGLVDTHIHAPQYSFAGTRVDLPLLQWLTTYTFPTEAKFKDSDFAEEVYTRVVRRTLKNGTTTACYFASIHTDTSLLLAEIIDKFGQRAFVGKVCMDINDTVPHYKETTADSVQETERFVRELTERQYPRVQPIVTPRFGPSCTEDLLRSLGDLAQAHDLHVQSHISETEEELKLVENMFPSYQSYTELYDKNKLLTSKTVMAHACYLSDEELELFNLRGSAVAHCPSSNFSLSSGILNVQKVLKHNVKLGLGTDVAGGYSASMLDAIRKAMMASTTLQINKVNERGLTLKEVFRLATLGGSQALGLDDVIGNFEVGKEFDALLINTKASDSPFDLFSADTFEDNLEKFLYLGMCIKLSCCCICHRSSKSMWRLFCIHL</sequence>
<feature type="domain" description="Amidohydrolase-related" evidence="14">
    <location>
        <begin position="239"/>
        <end position="571"/>
    </location>
</feature>
<feature type="compositionally biased region" description="Basic residues" evidence="13">
    <location>
        <begin position="51"/>
        <end position="70"/>
    </location>
</feature>
<dbReference type="UniPathway" id="UPA00603">
    <property type="reaction ID" value="UER00660"/>
</dbReference>
<dbReference type="Ensembl" id="ENSAPLT00020013607.1">
    <property type="protein sequence ID" value="ENSAPLP00020012642.1"/>
    <property type="gene ID" value="ENSAPLG00020009266.1"/>
</dbReference>
<evidence type="ECO:0000313" key="15">
    <source>
        <dbReference type="Ensembl" id="ENSAPLP00020012642.1"/>
    </source>
</evidence>
<dbReference type="Pfam" id="PF01979">
    <property type="entry name" value="Amidohydro_1"/>
    <property type="match status" value="1"/>
</dbReference>
<comment type="subunit">
    <text evidence="4">Homodimer.</text>
</comment>